<reference evidence="1 2" key="1">
    <citation type="submission" date="2019-06" db="EMBL/GenBank/DDBJ databases">
        <title>Genome Sequence of the Brown Rot Fungal Pathogen Monilinia laxa.</title>
        <authorList>
            <person name="De Miccolis Angelini R.M."/>
            <person name="Landi L."/>
            <person name="Abate D."/>
            <person name="Pollastro S."/>
            <person name="Romanazzi G."/>
            <person name="Faretra F."/>
        </authorList>
    </citation>
    <scope>NUCLEOTIDE SEQUENCE [LARGE SCALE GENOMIC DNA]</scope>
    <source>
        <strain evidence="1 2">Mlax316</strain>
    </source>
</reference>
<sequence length="108" mass="12824">MYTRPGRILLATKDEKIPKTDATYDVKPMQRKTLFIWKHSKIYHEYKVEIYPDIQSKIILDSPRLMTCFTCFTYSIYIRRITNILHKKANWFGGQELDLGQEGVLYTS</sequence>
<organism evidence="1 2">
    <name type="scientific">Monilinia laxa</name>
    <name type="common">Brown rot fungus</name>
    <name type="synonym">Sclerotinia laxa</name>
    <dbReference type="NCBI Taxonomy" id="61186"/>
    <lineage>
        <taxon>Eukaryota</taxon>
        <taxon>Fungi</taxon>
        <taxon>Dikarya</taxon>
        <taxon>Ascomycota</taxon>
        <taxon>Pezizomycotina</taxon>
        <taxon>Leotiomycetes</taxon>
        <taxon>Helotiales</taxon>
        <taxon>Sclerotiniaceae</taxon>
        <taxon>Monilinia</taxon>
    </lineage>
</organism>
<dbReference type="Proteomes" id="UP000326757">
    <property type="component" value="Unassembled WGS sequence"/>
</dbReference>
<accession>A0A5N6KII3</accession>
<evidence type="ECO:0000313" key="1">
    <source>
        <dbReference type="EMBL" id="KAB8303574.1"/>
    </source>
</evidence>
<name>A0A5N6KII3_MONLA</name>
<protein>
    <submittedName>
        <fullName evidence="1">Uncharacterized protein</fullName>
    </submittedName>
</protein>
<proteinExistence type="predicted"/>
<dbReference type="AlphaFoldDB" id="A0A5N6KII3"/>
<keyword evidence="2" id="KW-1185">Reference proteome</keyword>
<gene>
    <name evidence="1" type="ORF">EYC80_004975</name>
</gene>
<dbReference type="EMBL" id="VIGI01000002">
    <property type="protein sequence ID" value="KAB8303574.1"/>
    <property type="molecule type" value="Genomic_DNA"/>
</dbReference>
<comment type="caution">
    <text evidence="1">The sequence shown here is derived from an EMBL/GenBank/DDBJ whole genome shotgun (WGS) entry which is preliminary data.</text>
</comment>
<evidence type="ECO:0000313" key="2">
    <source>
        <dbReference type="Proteomes" id="UP000326757"/>
    </source>
</evidence>